<reference evidence="10 11" key="1">
    <citation type="submission" date="2020-08" db="EMBL/GenBank/DDBJ databases">
        <title>Sequencing the genomes of 1000 actinobacteria strains.</title>
        <authorList>
            <person name="Klenk H.-P."/>
        </authorList>
    </citation>
    <scope>NUCLEOTIDE SEQUENCE [LARGE SCALE GENOMIC DNA]</scope>
    <source>
        <strain evidence="10 11">DSM 19081</strain>
    </source>
</reference>
<dbReference type="InterPro" id="IPR006042">
    <property type="entry name" value="Xan_ur_permease"/>
</dbReference>
<evidence type="ECO:0000256" key="9">
    <source>
        <dbReference type="SAM" id="Phobius"/>
    </source>
</evidence>
<keyword evidence="5 9" id="KW-0812">Transmembrane</keyword>
<organism evidence="10 11">
    <name type="scientific">Nesterenkonia jeotgali</name>
    <dbReference type="NCBI Taxonomy" id="317018"/>
    <lineage>
        <taxon>Bacteria</taxon>
        <taxon>Bacillati</taxon>
        <taxon>Actinomycetota</taxon>
        <taxon>Actinomycetes</taxon>
        <taxon>Micrococcales</taxon>
        <taxon>Micrococcaceae</taxon>
        <taxon>Nesterenkonia</taxon>
    </lineage>
</organism>
<feature type="transmembrane region" description="Helical" evidence="9">
    <location>
        <begin position="402"/>
        <end position="421"/>
    </location>
</feature>
<evidence type="ECO:0000313" key="10">
    <source>
        <dbReference type="EMBL" id="MBA8921948.1"/>
    </source>
</evidence>
<dbReference type="AlphaFoldDB" id="A0A839FJF1"/>
<evidence type="ECO:0000256" key="1">
    <source>
        <dbReference type="ARBA" id="ARBA00004651"/>
    </source>
</evidence>
<evidence type="ECO:0000256" key="4">
    <source>
        <dbReference type="ARBA" id="ARBA00022475"/>
    </source>
</evidence>
<dbReference type="GO" id="GO:0005886">
    <property type="term" value="C:plasma membrane"/>
    <property type="evidence" value="ECO:0007669"/>
    <property type="project" value="UniProtKB-SubCell"/>
</dbReference>
<feature type="transmembrane region" description="Helical" evidence="9">
    <location>
        <begin position="147"/>
        <end position="165"/>
    </location>
</feature>
<evidence type="ECO:0000256" key="6">
    <source>
        <dbReference type="ARBA" id="ARBA00022989"/>
    </source>
</evidence>
<dbReference type="InterPro" id="IPR006043">
    <property type="entry name" value="NCS2"/>
</dbReference>
<dbReference type="EMBL" id="JACJIH010000001">
    <property type="protein sequence ID" value="MBA8921948.1"/>
    <property type="molecule type" value="Genomic_DNA"/>
</dbReference>
<evidence type="ECO:0000256" key="2">
    <source>
        <dbReference type="ARBA" id="ARBA00008821"/>
    </source>
</evidence>
<feature type="transmembrane region" description="Helical" evidence="9">
    <location>
        <begin position="196"/>
        <end position="215"/>
    </location>
</feature>
<dbReference type="RefSeq" id="WP_182495652.1">
    <property type="nucleotide sequence ID" value="NZ_BAAAKT010000004.1"/>
</dbReference>
<evidence type="ECO:0000256" key="8">
    <source>
        <dbReference type="SAM" id="MobiDB-lite"/>
    </source>
</evidence>
<feature type="transmembrane region" description="Helical" evidence="9">
    <location>
        <begin position="377"/>
        <end position="396"/>
    </location>
</feature>
<feature type="transmembrane region" description="Helical" evidence="9">
    <location>
        <begin position="235"/>
        <end position="257"/>
    </location>
</feature>
<dbReference type="NCBIfam" id="TIGR00801">
    <property type="entry name" value="ncs2"/>
    <property type="match status" value="1"/>
</dbReference>
<evidence type="ECO:0000256" key="5">
    <source>
        <dbReference type="ARBA" id="ARBA00022692"/>
    </source>
</evidence>
<feature type="transmembrane region" description="Helical" evidence="9">
    <location>
        <begin position="171"/>
        <end position="189"/>
    </location>
</feature>
<feature type="transmembrane region" description="Helical" evidence="9">
    <location>
        <begin position="344"/>
        <end position="365"/>
    </location>
</feature>
<proteinExistence type="inferred from homology"/>
<evidence type="ECO:0000256" key="3">
    <source>
        <dbReference type="ARBA" id="ARBA00022448"/>
    </source>
</evidence>
<keyword evidence="4" id="KW-1003">Cell membrane</keyword>
<keyword evidence="3" id="KW-0813">Transport</keyword>
<comment type="similarity">
    <text evidence="2">Belongs to the nucleobase:cation symporter-2 (NCS2) (TC 2.A.40) family.</text>
</comment>
<dbReference type="Pfam" id="PF00860">
    <property type="entry name" value="Xan_ur_permease"/>
    <property type="match status" value="1"/>
</dbReference>
<name>A0A839FJF1_9MICC</name>
<protein>
    <submittedName>
        <fullName evidence="10">NCS2 family nucleobase:cation symporter-2</fullName>
    </submittedName>
</protein>
<keyword evidence="7 9" id="KW-0472">Membrane</keyword>
<comment type="subcellular location">
    <subcellularLocation>
        <location evidence="1">Cell membrane</location>
        <topology evidence="1">Multi-pass membrane protein</topology>
    </subcellularLocation>
</comment>
<sequence length="463" mass="47702">MTTQKKRRLPGFGWTLHGDGKTVRPGEVVTPDERLGWLQTTGVGMQHVVAMFGATFLVPLITGFPPSTTLFFSGIGTIAFLIITAGRIPSYLGSSFAFLAPVGAATAQYGMSGALGGIFLAGLGLIVVGLVVHFAGSHWIQRLMPPVVTGAIVALIGLNLAPAAWNNVNEAPVTASVTIVSMLLAGVLFRGLLGRLSILLGVVVGYVVAVVRGEVDFSGIGGAGWVGLPEFTTPSFHLGVLGLFIPVVLVLVAENVGHVKSVALMTRRDLDPLTGRALMADGAATMLAGTGGGSGTTTYAENIGVMASSRVYSTAAYWVAGLFAIALALLPKFGALIATVPVGVLGGAGTVLYGMIGVLGVRIWVQNRVNFANPINLAVAGVPLIIAIANFTMVFGEIVFEGIALGSFAALAIHHVLSAIARWRGTDVGFATDDEDALATPFNAEGLAAQDTERPSDPSSGSR</sequence>
<dbReference type="PANTHER" id="PTHR42810:SF4">
    <property type="entry name" value="URIC ACID TRANSPORTER UACT"/>
    <property type="match status" value="1"/>
</dbReference>
<keyword evidence="6 9" id="KW-1133">Transmembrane helix</keyword>
<feature type="region of interest" description="Disordered" evidence="8">
    <location>
        <begin position="444"/>
        <end position="463"/>
    </location>
</feature>
<feature type="transmembrane region" description="Helical" evidence="9">
    <location>
        <begin position="67"/>
        <end position="84"/>
    </location>
</feature>
<evidence type="ECO:0000256" key="7">
    <source>
        <dbReference type="ARBA" id="ARBA00023136"/>
    </source>
</evidence>
<feature type="transmembrane region" description="Helical" evidence="9">
    <location>
        <begin position="91"/>
        <end position="109"/>
    </location>
</feature>
<feature type="transmembrane region" description="Helical" evidence="9">
    <location>
        <begin position="315"/>
        <end position="338"/>
    </location>
</feature>
<gene>
    <name evidence="10" type="ORF">HNR24_001881</name>
</gene>
<dbReference type="Proteomes" id="UP000546252">
    <property type="component" value="Unassembled WGS sequence"/>
</dbReference>
<accession>A0A839FJF1</accession>
<dbReference type="PANTHER" id="PTHR42810">
    <property type="entry name" value="PURINE PERMEASE C1399.01C-RELATED"/>
    <property type="match status" value="1"/>
</dbReference>
<comment type="caution">
    <text evidence="10">The sequence shown here is derived from an EMBL/GenBank/DDBJ whole genome shotgun (WGS) entry which is preliminary data.</text>
</comment>
<dbReference type="GO" id="GO:0042907">
    <property type="term" value="F:xanthine transmembrane transporter activity"/>
    <property type="evidence" value="ECO:0007669"/>
    <property type="project" value="TreeGrafter"/>
</dbReference>
<feature type="transmembrane region" description="Helical" evidence="9">
    <location>
        <begin position="115"/>
        <end position="135"/>
    </location>
</feature>
<evidence type="ECO:0000313" key="11">
    <source>
        <dbReference type="Proteomes" id="UP000546252"/>
    </source>
</evidence>